<gene>
    <name evidence="5" type="ORF">ACHAXA_010754</name>
</gene>
<sequence length="639" mass="70992">MAHSKENNDDDNRNDDGYLGTVRPSVSSEYYTRGSAELATESALTLAKIQHSVNVHMSPLNHANSIALYPPHTLQRLRLTEKNERLVIVLVGLPGRGKSFIARKLQNFLTWRGSECKVFNVGKYRRTAAAGACDANFFDSKNAAAARMRQEAASAALRDMLRWLDNEEEGASGGVSAASANALRKKDRVGIYDATNSTKDRRDWILRECTDKTFRAGKPTGVVFVESICDDKDLLQENYMTKVNGSPDYIGMDKEEAMADILKRASLYEEAYETIDDDSQSYIKMYNLSSKILVNHIYGRMAKSIVPALMAWNIGTRPVFICRAGQTMDVVERETRRRSMARSESLGPNGTAFRDALFEHMREECLDFVNRRKMVGSFIPNLSTGTGTSINGMRKSGMSCMSLASLSSPQNQAQEDDIYVGIDGVTPLPFPCHIMSSTMPRARQTVEWKDMPYPVQMLSNLNPLDKGDFTGQELEDIAIEHPGWYQQLVEDPFHTRFPGGECYGDLTSRLESVVVDIEQQVGPVLVVSHVSILQVLVAYFRGTPVESCTSIALPLNTVLKFTPSKGGGWQESQFRVVSLSPSNCDLKSMDNGMYCHNPSDNDGMLYGTPKQVLCKEGTSPDVLISPLPNPPIWGDHVRV</sequence>
<proteinExistence type="predicted"/>
<evidence type="ECO:0000256" key="2">
    <source>
        <dbReference type="ARBA" id="ARBA00022840"/>
    </source>
</evidence>
<dbReference type="Gene3D" id="3.40.50.1240">
    <property type="entry name" value="Phosphoglycerate mutase-like"/>
    <property type="match status" value="1"/>
</dbReference>
<feature type="region of interest" description="Disordered" evidence="3">
    <location>
        <begin position="1"/>
        <end position="21"/>
    </location>
</feature>
<keyword evidence="2" id="KW-0067">ATP-binding</keyword>
<reference evidence="5 6" key="1">
    <citation type="submission" date="2024-10" db="EMBL/GenBank/DDBJ databases">
        <title>Updated reference genomes for cyclostephanoid diatoms.</title>
        <authorList>
            <person name="Roberts W.R."/>
            <person name="Alverson A.J."/>
        </authorList>
    </citation>
    <scope>NUCLEOTIDE SEQUENCE [LARGE SCALE GENOMIC DNA]</scope>
    <source>
        <strain evidence="5 6">AJA228-03</strain>
    </source>
</reference>
<dbReference type="InterPro" id="IPR029033">
    <property type="entry name" value="His_PPase_superfam"/>
</dbReference>
<dbReference type="AlphaFoldDB" id="A0ABD3R1Z6"/>
<accession>A0ABD3R1Z6</accession>
<dbReference type="Pfam" id="PF00300">
    <property type="entry name" value="His_Phos_1"/>
    <property type="match status" value="1"/>
</dbReference>
<evidence type="ECO:0000313" key="6">
    <source>
        <dbReference type="Proteomes" id="UP001530377"/>
    </source>
</evidence>
<comment type="caution">
    <text evidence="5">The sequence shown here is derived from an EMBL/GenBank/DDBJ whole genome shotgun (WGS) entry which is preliminary data.</text>
</comment>
<dbReference type="Pfam" id="PF01591">
    <property type="entry name" value="6PF2K"/>
    <property type="match status" value="1"/>
</dbReference>
<organism evidence="5 6">
    <name type="scientific">Cyclostephanos tholiformis</name>
    <dbReference type="NCBI Taxonomy" id="382380"/>
    <lineage>
        <taxon>Eukaryota</taxon>
        <taxon>Sar</taxon>
        <taxon>Stramenopiles</taxon>
        <taxon>Ochrophyta</taxon>
        <taxon>Bacillariophyta</taxon>
        <taxon>Coscinodiscophyceae</taxon>
        <taxon>Thalassiosirophycidae</taxon>
        <taxon>Stephanodiscales</taxon>
        <taxon>Stephanodiscaceae</taxon>
        <taxon>Cyclostephanos</taxon>
    </lineage>
</organism>
<feature type="compositionally biased region" description="Basic and acidic residues" evidence="3">
    <location>
        <begin position="1"/>
        <end position="16"/>
    </location>
</feature>
<dbReference type="SUPFAM" id="SSF52540">
    <property type="entry name" value="P-loop containing nucleoside triphosphate hydrolases"/>
    <property type="match status" value="1"/>
</dbReference>
<evidence type="ECO:0000256" key="3">
    <source>
        <dbReference type="SAM" id="MobiDB-lite"/>
    </source>
</evidence>
<keyword evidence="1" id="KW-0547">Nucleotide-binding</keyword>
<dbReference type="PANTHER" id="PTHR10606">
    <property type="entry name" value="6-PHOSPHOFRUCTO-2-KINASE/FRUCTOSE-2,6-BISPHOSPHATASE"/>
    <property type="match status" value="1"/>
</dbReference>
<evidence type="ECO:0000256" key="1">
    <source>
        <dbReference type="ARBA" id="ARBA00022741"/>
    </source>
</evidence>
<dbReference type="GO" id="GO:0005524">
    <property type="term" value="F:ATP binding"/>
    <property type="evidence" value="ECO:0007669"/>
    <property type="project" value="UniProtKB-KW"/>
</dbReference>
<dbReference type="FunFam" id="3.40.50.300:FF:000644">
    <property type="entry name" value="GpmB, Fructose-2,6-bisphosphatase"/>
    <property type="match status" value="1"/>
</dbReference>
<dbReference type="EMBL" id="JALLPB020000850">
    <property type="protein sequence ID" value="KAL3806264.1"/>
    <property type="molecule type" value="Genomic_DNA"/>
</dbReference>
<dbReference type="InterPro" id="IPR013078">
    <property type="entry name" value="His_Pase_superF_clade-1"/>
</dbReference>
<dbReference type="PANTHER" id="PTHR10606:SF49">
    <property type="entry name" value="6-PHOSPHOFRUCTO-2-KINASE DOMAIN-CONTAINING PROTEIN"/>
    <property type="match status" value="1"/>
</dbReference>
<dbReference type="InterPro" id="IPR013079">
    <property type="entry name" value="6Phosfructo_kin"/>
</dbReference>
<feature type="domain" description="6-phosphofructo-2-kinase" evidence="4">
    <location>
        <begin position="81"/>
        <end position="311"/>
    </location>
</feature>
<dbReference type="InterPro" id="IPR027417">
    <property type="entry name" value="P-loop_NTPase"/>
</dbReference>
<dbReference type="InterPro" id="IPR003094">
    <property type="entry name" value="6Pfruct_kin"/>
</dbReference>
<dbReference type="Proteomes" id="UP001530377">
    <property type="component" value="Unassembled WGS sequence"/>
</dbReference>
<dbReference type="SUPFAM" id="SSF53254">
    <property type="entry name" value="Phosphoglycerate mutase-like"/>
    <property type="match status" value="1"/>
</dbReference>
<protein>
    <recommendedName>
        <fullName evidence="4">6-phosphofructo-2-kinase domain-containing protein</fullName>
    </recommendedName>
</protein>
<evidence type="ECO:0000313" key="5">
    <source>
        <dbReference type="EMBL" id="KAL3806264.1"/>
    </source>
</evidence>
<keyword evidence="6" id="KW-1185">Reference proteome</keyword>
<dbReference type="Gene3D" id="3.40.50.300">
    <property type="entry name" value="P-loop containing nucleotide triphosphate hydrolases"/>
    <property type="match status" value="1"/>
</dbReference>
<evidence type="ECO:0000259" key="4">
    <source>
        <dbReference type="Pfam" id="PF01591"/>
    </source>
</evidence>
<name>A0ABD3R1Z6_9STRA</name>